<dbReference type="InterPro" id="IPR050557">
    <property type="entry name" value="RTX_toxin/Mannuronan_C5-epim"/>
</dbReference>
<proteinExistence type="predicted"/>
<dbReference type="OrthoDB" id="8607287at2"/>
<sequence>MSENTNTSTRSAVETVVVQGTSKDDVLYGSTGKTVIYGMAGNDTIHGQSGMDTMYGGQGNDSFYIKGAGDTVIEKAGEGTDTVYSSVSYTTPRHVENITLTGNARINGTGNNEDNVITGNDNYNRLNGGRGNDSIYGQAGEDTIDGSEGNDKLYGGADRDNIFGGAGDDVLDGGEGKDVMRGQAGDDIYYVDNVNDTVIEEAGQGTDDTIYSSVSYTAPRNVENITLVGDARINGTGNNENNVITGNGNYNRLNGGRGNDIIYGQAGEDTIDGGEGNDFLYGGADRDNIFGGAGNDVLDGGEGKDVMRGQAGDDIYYVDNVNDTVIEAAGEGNDTIYSSVSYTASRNVENITLTGKDRINGTGNNDDNVIIGNDNYNRLNGGRGNDTIYGQAGEDTIDGGLGDDKLYGGADRDNIFGGAGNDVLDGGEGKDVMRGQAGDDVYYVDNANDTVIEEAGQGNDTIYSSVSYTASRNVENITLVGDARINGTGNNDDNVITGNDNYNRLNGGRGDDTIYGNAGEDTIDGGIGDDKLYGGADRDNIFGGIGNDYIDGGTGNDLMRGQAGDDTYFFTKGYGHDVIRDTEGNNIVKLGGVAFKDVDLKEENGNWVLTLKETGDTLTIEGQSQAGESVAYFYFSDVSYAAQGLWNDVNATDLLETNTSLDSALDSIVPAPTAVGSVGVTAEKAVYSNTNATVYNDDNTNTAAVI</sequence>
<dbReference type="InterPro" id="IPR011049">
    <property type="entry name" value="Serralysin-like_metalloprot_C"/>
</dbReference>
<gene>
    <name evidence="3" type="ORF">BV912_08270</name>
</gene>
<evidence type="ECO:0000313" key="3">
    <source>
        <dbReference type="EMBL" id="OSI19807.1"/>
    </source>
</evidence>
<dbReference type="Proteomes" id="UP000193303">
    <property type="component" value="Unassembled WGS sequence"/>
</dbReference>
<reference evidence="4" key="1">
    <citation type="submission" date="2017-01" db="EMBL/GenBank/DDBJ databases">
        <authorList>
            <person name="Mah S.A."/>
            <person name="Swanson W.J."/>
            <person name="Moy G.W."/>
            <person name="Vacquier V.D."/>
        </authorList>
    </citation>
    <scope>NUCLEOTIDE SEQUENCE [LARGE SCALE GENOMIC DNA]</scope>
    <source>
        <strain evidence="4">124861</strain>
    </source>
</reference>
<dbReference type="GO" id="GO:0005576">
    <property type="term" value="C:extracellular region"/>
    <property type="evidence" value="ECO:0007669"/>
    <property type="project" value="UniProtKB-SubCell"/>
</dbReference>
<evidence type="ECO:0008006" key="5">
    <source>
        <dbReference type="Google" id="ProtNLM"/>
    </source>
</evidence>
<dbReference type="PRINTS" id="PR00313">
    <property type="entry name" value="CABNDNGRPT"/>
</dbReference>
<dbReference type="PANTHER" id="PTHR38340:SF1">
    <property type="entry name" value="S-LAYER PROTEIN"/>
    <property type="match status" value="1"/>
</dbReference>
<dbReference type="RefSeq" id="WP_085359804.1">
    <property type="nucleotide sequence ID" value="NZ_MTAB01000018.1"/>
</dbReference>
<dbReference type="PROSITE" id="PS00330">
    <property type="entry name" value="HEMOLYSIN_CALCIUM"/>
    <property type="match status" value="5"/>
</dbReference>
<comment type="caution">
    <text evidence="3">The sequence shown here is derived from an EMBL/GenBank/DDBJ whole genome shotgun (WGS) entry which is preliminary data.</text>
</comment>
<name>A0A1X3DH48_9NEIS</name>
<accession>A0A1X3DH48</accession>
<dbReference type="GO" id="GO:0005509">
    <property type="term" value="F:calcium ion binding"/>
    <property type="evidence" value="ECO:0007669"/>
    <property type="project" value="InterPro"/>
</dbReference>
<dbReference type="STRING" id="1931275.BV914_03765"/>
<dbReference type="SUPFAM" id="SSF51120">
    <property type="entry name" value="beta-Roll"/>
    <property type="match status" value="5"/>
</dbReference>
<evidence type="ECO:0000256" key="2">
    <source>
        <dbReference type="ARBA" id="ARBA00022525"/>
    </source>
</evidence>
<dbReference type="AlphaFoldDB" id="A0A1X3DH48"/>
<dbReference type="PANTHER" id="PTHR38340">
    <property type="entry name" value="S-LAYER PROTEIN"/>
    <property type="match status" value="1"/>
</dbReference>
<dbReference type="EMBL" id="MTAB01000018">
    <property type="protein sequence ID" value="OSI19807.1"/>
    <property type="molecule type" value="Genomic_DNA"/>
</dbReference>
<protein>
    <recommendedName>
        <fullName evidence="5">Haemolysin-type calcium binding-related domain-containing protein</fullName>
    </recommendedName>
</protein>
<organism evidence="3 4">
    <name type="scientific">Neisseria dumasiana</name>
    <dbReference type="NCBI Taxonomy" id="1931275"/>
    <lineage>
        <taxon>Bacteria</taxon>
        <taxon>Pseudomonadati</taxon>
        <taxon>Pseudomonadota</taxon>
        <taxon>Betaproteobacteria</taxon>
        <taxon>Neisseriales</taxon>
        <taxon>Neisseriaceae</taxon>
        <taxon>Neisseria</taxon>
    </lineage>
</organism>
<dbReference type="InterPro" id="IPR018511">
    <property type="entry name" value="Hemolysin-typ_Ca-bd_CS"/>
</dbReference>
<evidence type="ECO:0000313" key="4">
    <source>
        <dbReference type="Proteomes" id="UP000193303"/>
    </source>
</evidence>
<comment type="subcellular location">
    <subcellularLocation>
        <location evidence="1">Secreted</location>
    </subcellularLocation>
</comment>
<keyword evidence="2" id="KW-0964">Secreted</keyword>
<evidence type="ECO:0000256" key="1">
    <source>
        <dbReference type="ARBA" id="ARBA00004613"/>
    </source>
</evidence>
<dbReference type="Gene3D" id="2.150.10.10">
    <property type="entry name" value="Serralysin-like metalloprotease, C-terminal"/>
    <property type="match status" value="8"/>
</dbReference>
<dbReference type="InterPro" id="IPR001343">
    <property type="entry name" value="Hemolysn_Ca-bd"/>
</dbReference>
<dbReference type="Pfam" id="PF00353">
    <property type="entry name" value="HemolysinCabind"/>
    <property type="match status" value="5"/>
</dbReference>